<reference evidence="2 3" key="1">
    <citation type="submission" date="2023-10" db="EMBL/GenBank/DDBJ databases">
        <title>Bacteria for the degradation of biodegradable plastic PBAT(Polybutylene adipate terephthalate).</title>
        <authorList>
            <person name="Weon H.-Y."/>
            <person name="Yeon J."/>
        </authorList>
    </citation>
    <scope>NUCLEOTIDE SEQUENCE [LARGE SCALE GENOMIC DNA]</scope>
    <source>
        <strain evidence="2 3">SBD 7-3</strain>
    </source>
</reference>
<feature type="domain" description="PpiC" evidence="1">
    <location>
        <begin position="126"/>
        <end position="242"/>
    </location>
</feature>
<dbReference type="GO" id="GO:0016853">
    <property type="term" value="F:isomerase activity"/>
    <property type="evidence" value="ECO:0007669"/>
    <property type="project" value="UniProtKB-KW"/>
</dbReference>
<gene>
    <name evidence="2" type="ORF">RXV79_13815</name>
</gene>
<dbReference type="RefSeq" id="WP_316698186.1">
    <property type="nucleotide sequence ID" value="NZ_CP136336.1"/>
</dbReference>
<evidence type="ECO:0000259" key="1">
    <source>
        <dbReference type="Pfam" id="PF13145"/>
    </source>
</evidence>
<organism evidence="2 3">
    <name type="scientific">Piscinibacter gummiphilus</name>
    <dbReference type="NCBI Taxonomy" id="946333"/>
    <lineage>
        <taxon>Bacteria</taxon>
        <taxon>Pseudomonadati</taxon>
        <taxon>Pseudomonadota</taxon>
        <taxon>Betaproteobacteria</taxon>
        <taxon>Burkholderiales</taxon>
        <taxon>Sphaerotilaceae</taxon>
        <taxon>Piscinibacter</taxon>
    </lineage>
</organism>
<dbReference type="InterPro" id="IPR000297">
    <property type="entry name" value="PPIase_PpiC"/>
</dbReference>
<name>A0ABZ0CTY4_9BURK</name>
<sequence length="279" mass="30523">MTNADATGAAAARRVRWWREPLLHFIVLGAALFGLDRAVNGAPDEARTIVVDAAVDAEAVKVFRDARGRAPTGDELYGLRRVWLDNEVLYREGLALQMDKGDKAIRDRVIFKALSMVNAGLQRPPVDDVALKAWFEKNRVKYDEPARLDFQEAALAGDASEATAAAFAAALNAGTPSDEKAGLHVFKARPLPTIVQSYGPEFAQALEALPTGRWQALRQGDGWKVVRLDAVAAARQASFDMLRNVVLQDWTDSVMAEQRSAAVRKLAKKYTVKVEAPTP</sequence>
<dbReference type="Pfam" id="PF13145">
    <property type="entry name" value="Rotamase_2"/>
    <property type="match status" value="1"/>
</dbReference>
<keyword evidence="2" id="KW-0413">Isomerase</keyword>
<accession>A0ABZ0CTY4</accession>
<dbReference type="EMBL" id="CP136336">
    <property type="protein sequence ID" value="WOB05999.1"/>
    <property type="molecule type" value="Genomic_DNA"/>
</dbReference>
<evidence type="ECO:0000313" key="3">
    <source>
        <dbReference type="Proteomes" id="UP001303946"/>
    </source>
</evidence>
<dbReference type="Proteomes" id="UP001303946">
    <property type="component" value="Chromosome"/>
</dbReference>
<evidence type="ECO:0000313" key="2">
    <source>
        <dbReference type="EMBL" id="WOB05999.1"/>
    </source>
</evidence>
<keyword evidence="3" id="KW-1185">Reference proteome</keyword>
<protein>
    <submittedName>
        <fullName evidence="2">Peptidylprolyl isomerase</fullName>
    </submittedName>
</protein>
<proteinExistence type="predicted"/>